<feature type="domain" description="NB-ARC" evidence="11">
    <location>
        <begin position="603"/>
        <end position="768"/>
    </location>
</feature>
<keyword evidence="5" id="KW-0433">Leucine-rich repeat</keyword>
<dbReference type="SUPFAM" id="SSF52540">
    <property type="entry name" value="P-loop containing nucleoside triphosphate hydrolases"/>
    <property type="match status" value="1"/>
</dbReference>
<dbReference type="InterPro" id="IPR002182">
    <property type="entry name" value="NB-ARC"/>
</dbReference>
<dbReference type="InterPro" id="IPR027417">
    <property type="entry name" value="P-loop_NTPase"/>
</dbReference>
<dbReference type="PRINTS" id="PR00364">
    <property type="entry name" value="DISEASERSIST"/>
</dbReference>
<reference evidence="14 15" key="1">
    <citation type="submission" date="2024-11" db="EMBL/GenBank/DDBJ databases">
        <title>A near-complete genome assembly of Cinchona calisaya.</title>
        <authorList>
            <person name="Lian D.C."/>
            <person name="Zhao X.W."/>
            <person name="Wei L."/>
        </authorList>
    </citation>
    <scope>NUCLEOTIDE SEQUENCE [LARGE SCALE GENOMIC DNA]</scope>
    <source>
        <tissue evidence="14">Nenye</tissue>
    </source>
</reference>
<dbReference type="InterPro" id="IPR036388">
    <property type="entry name" value="WH-like_DNA-bd_sf"/>
</dbReference>
<evidence type="ECO:0000256" key="6">
    <source>
        <dbReference type="ARBA" id="ARBA00022667"/>
    </source>
</evidence>
<keyword evidence="9" id="KW-0611">Plant defense</keyword>
<sequence length="1333" mass="153322">MDLKTWIDSVLKKLELHKDDDHHVLQTLKVEFRLVKTFLVCARLLNQQFYSLLGELGKGLPPPSALLQNRLHAHLYRLEVGLVPCAQHLYILLHRLEDGYGLLPSHLAGTASKFHQVVNSFKQEVTESFAKMSAESLNYASSPSRDKFMEFFHSLLENLEDILIWSKQACDSRLETLLEPLQEKLVFLNNFIRFSRMQGKDEHQLMEHFGGVAVSAAYLCYLCWFSRDDDRVFDGMDLKILELMEKIKPRDQQVSAAYIGILEFRSFTLSTNADMLIAGNFVDSLLSNLWDLLLNCGASFMVSLKHQMRILYEGLHLLRNILMKHRDKYNGLHERKKDLIGAVVNDAGVVIFSLYQNRIDEALAKEQDVKIFRLLEKIKLIKVELQGKYPATVRFNFPTTNELRFIDLLLENLTQLEICNVDPISFAKDRVEAVQNYRLFLESYLQKTVEHPTRYPNHEFENVKEDLVFFTSFLEDYMEQHKQHQNLQVQTLREDLIFLRSFLENTFEQCNQLEELQALCNHIIEVAYKAEFVIDSLIVGDISFYSLMLFHNVKEEIKLVKTKTLEIDDQRYLTKAKKATKSLRNVPSQGSISIINKVVVGLEDEAQAIMDHLIRGSKQFDIVSIVGMPGIGKTTMAQKLYRHPSITSHFHICGWCCISQVQCKKDWLMEILACIDQKAQYSEMNEDDLAEKLRKLLKKKKYLIVLDDVWDIEAWNALKGSFPDDDNGSRILLTSRHHELALSVKPTGKLHPLRLLTDEESWELLQKKLEITTEEGYPPALSVLGRQIAKKCNGLPLSIVIISGILATLDQVGWEEVAERLCSNMVGDTEQCKKILEMSYRHLPDHLKPCLLYFATFQKDQEIPIRRLVFLLIAELFVLNNEWKNPEKIAEDYIMALINRSLVMVGRQRSIGGVKTCSIHDLLHDFCVAKAKDENFLQLIQGYEEFLNFDEPDNLRRLCIHSQPKHFMKSRLFCSRIRSILFSACGRWRIEILNKLSFVFHLKLLRVLDLAQIFVGVEFPNEITILFLLRFVAVLGGMKNIPSSIANLTNLETFLVTTNCNSGKLLLPDSFFTMQKLRHLHVCGAWIDLSLAKDKLDNSSNLHNLCTFSTPQLYLGKTMDKIMTKFPNIHNLKCSLLESEESTGDSKTIVAMDLPSQLESLKLLLGNVTSHHLLELHLPFNLKKLTLEEFSWSIISTIAKLPNLEVLKLLQQVDGVEKWDMEEKEFPKLKFLKLENLNIVKWTGIGDHFPCLEKLVLEYCKKLEELPSCLVYISTLEWIEVHRCPDTVGSLVRDVKQELMNGGYLDLKILISEETEDTSSGPDSDSDSAAWSG</sequence>
<dbReference type="Gene3D" id="1.10.10.10">
    <property type="entry name" value="Winged helix-like DNA-binding domain superfamily/Winged helix DNA-binding domain"/>
    <property type="match status" value="1"/>
</dbReference>
<comment type="similarity">
    <text evidence="3">Belongs to the disease resistance NB-LRR family.</text>
</comment>
<evidence type="ECO:0000259" key="11">
    <source>
        <dbReference type="Pfam" id="PF00931"/>
    </source>
</evidence>
<gene>
    <name evidence="14" type="ORF">ACH5RR_025589</name>
</gene>
<comment type="caution">
    <text evidence="14">The sequence shown here is derived from an EMBL/GenBank/DDBJ whole genome shotgun (WGS) entry which is preliminary data.</text>
</comment>
<evidence type="ECO:0000313" key="15">
    <source>
        <dbReference type="Proteomes" id="UP001630127"/>
    </source>
</evidence>
<evidence type="ECO:0000256" key="3">
    <source>
        <dbReference type="ARBA" id="ARBA00008894"/>
    </source>
</evidence>
<evidence type="ECO:0008006" key="16">
    <source>
        <dbReference type="Google" id="ProtNLM"/>
    </source>
</evidence>
<dbReference type="PANTHER" id="PTHR23155">
    <property type="entry name" value="DISEASE RESISTANCE PROTEIN RP"/>
    <property type="match status" value="1"/>
</dbReference>
<dbReference type="FunFam" id="3.40.50.300:FF:001091">
    <property type="entry name" value="Probable disease resistance protein At1g61300"/>
    <property type="match status" value="1"/>
</dbReference>
<dbReference type="GO" id="GO:0005737">
    <property type="term" value="C:cytoplasm"/>
    <property type="evidence" value="ECO:0007669"/>
    <property type="project" value="UniProtKB-SubCell"/>
</dbReference>
<feature type="domain" description="Late blight resistance protein R1A-like N-terminal" evidence="12">
    <location>
        <begin position="128"/>
        <end position="383"/>
    </location>
</feature>
<keyword evidence="6" id="KW-0381">Hypersensitive response</keyword>
<protein>
    <recommendedName>
        <fullName evidence="16">Late blight resistance protein homolog R1A-3</fullName>
    </recommendedName>
</protein>
<dbReference type="Gene3D" id="3.40.50.300">
    <property type="entry name" value="P-loop containing nucleotide triphosphate hydrolases"/>
    <property type="match status" value="1"/>
</dbReference>
<comment type="function">
    <text evidence="1">Confers resistance to late blight (Phytophthora infestans) races carrying the avirulence gene Avr1. Resistance proteins guard the plant against pathogens that contain an appropriate avirulence protein via an indirect interaction with this avirulence protein. That triggers a defense system including the hypersensitive response, which restricts the pathogen growth.</text>
</comment>
<evidence type="ECO:0000256" key="4">
    <source>
        <dbReference type="ARBA" id="ARBA00022490"/>
    </source>
</evidence>
<keyword evidence="10" id="KW-0067">ATP-binding</keyword>
<dbReference type="Pfam" id="PF00931">
    <property type="entry name" value="NB-ARC"/>
    <property type="match status" value="1"/>
</dbReference>
<comment type="subcellular location">
    <subcellularLocation>
        <location evidence="2">Cytoplasm</location>
    </subcellularLocation>
</comment>
<keyword evidence="7" id="KW-0677">Repeat</keyword>
<dbReference type="InterPro" id="IPR032675">
    <property type="entry name" value="LRR_dom_sf"/>
</dbReference>
<dbReference type="Pfam" id="PF23559">
    <property type="entry name" value="WHD_DRP"/>
    <property type="match status" value="1"/>
</dbReference>
<dbReference type="GO" id="GO:0009626">
    <property type="term" value="P:plant-type hypersensitive response"/>
    <property type="evidence" value="ECO:0007669"/>
    <property type="project" value="UniProtKB-KW"/>
</dbReference>
<dbReference type="Gene3D" id="1.20.5.4130">
    <property type="match status" value="1"/>
</dbReference>
<dbReference type="GO" id="GO:0005524">
    <property type="term" value="F:ATP binding"/>
    <property type="evidence" value="ECO:0007669"/>
    <property type="project" value="UniProtKB-KW"/>
</dbReference>
<proteinExistence type="inferred from homology"/>
<dbReference type="FunFam" id="1.10.10.10:FF:000322">
    <property type="entry name" value="Probable disease resistance protein At1g63360"/>
    <property type="match status" value="1"/>
</dbReference>
<dbReference type="GO" id="GO:0051607">
    <property type="term" value="P:defense response to virus"/>
    <property type="evidence" value="ECO:0007669"/>
    <property type="project" value="UniProtKB-ARBA"/>
</dbReference>
<dbReference type="InterPro" id="IPR021929">
    <property type="entry name" value="R1A-like_N"/>
</dbReference>
<dbReference type="InterPro" id="IPR044974">
    <property type="entry name" value="Disease_R_plants"/>
</dbReference>
<dbReference type="SUPFAM" id="SSF52058">
    <property type="entry name" value="L domain-like"/>
    <property type="match status" value="1"/>
</dbReference>
<dbReference type="Gene3D" id="3.80.10.10">
    <property type="entry name" value="Ribonuclease Inhibitor"/>
    <property type="match status" value="1"/>
</dbReference>
<dbReference type="Proteomes" id="UP001630127">
    <property type="component" value="Unassembled WGS sequence"/>
</dbReference>
<dbReference type="Gene3D" id="1.10.8.430">
    <property type="entry name" value="Helical domain of apoptotic protease-activating factors"/>
    <property type="match status" value="1"/>
</dbReference>
<evidence type="ECO:0000256" key="9">
    <source>
        <dbReference type="ARBA" id="ARBA00022821"/>
    </source>
</evidence>
<keyword evidence="8" id="KW-0547">Nucleotide-binding</keyword>
<evidence type="ECO:0000259" key="13">
    <source>
        <dbReference type="Pfam" id="PF23559"/>
    </source>
</evidence>
<evidence type="ECO:0000256" key="1">
    <source>
        <dbReference type="ARBA" id="ARBA00002074"/>
    </source>
</evidence>
<keyword evidence="15" id="KW-1185">Reference proteome</keyword>
<dbReference type="InterPro" id="IPR058922">
    <property type="entry name" value="WHD_DRP"/>
</dbReference>
<keyword evidence="4" id="KW-0963">Cytoplasm</keyword>
<evidence type="ECO:0000313" key="14">
    <source>
        <dbReference type="EMBL" id="KAL3512872.1"/>
    </source>
</evidence>
<evidence type="ECO:0000256" key="5">
    <source>
        <dbReference type="ARBA" id="ARBA00022614"/>
    </source>
</evidence>
<dbReference type="PANTHER" id="PTHR23155:SF1152">
    <property type="entry name" value="AAA+ ATPASE DOMAIN-CONTAINING PROTEIN"/>
    <property type="match status" value="1"/>
</dbReference>
<evidence type="ECO:0000256" key="7">
    <source>
        <dbReference type="ARBA" id="ARBA00022737"/>
    </source>
</evidence>
<dbReference type="InterPro" id="IPR042197">
    <property type="entry name" value="Apaf_helical"/>
</dbReference>
<feature type="domain" description="Disease resistance protein winged helix" evidence="13">
    <location>
        <begin position="857"/>
        <end position="926"/>
    </location>
</feature>
<organism evidence="14 15">
    <name type="scientific">Cinchona calisaya</name>
    <dbReference type="NCBI Taxonomy" id="153742"/>
    <lineage>
        <taxon>Eukaryota</taxon>
        <taxon>Viridiplantae</taxon>
        <taxon>Streptophyta</taxon>
        <taxon>Embryophyta</taxon>
        <taxon>Tracheophyta</taxon>
        <taxon>Spermatophyta</taxon>
        <taxon>Magnoliopsida</taxon>
        <taxon>eudicotyledons</taxon>
        <taxon>Gunneridae</taxon>
        <taxon>Pentapetalae</taxon>
        <taxon>asterids</taxon>
        <taxon>lamiids</taxon>
        <taxon>Gentianales</taxon>
        <taxon>Rubiaceae</taxon>
        <taxon>Cinchonoideae</taxon>
        <taxon>Cinchoneae</taxon>
        <taxon>Cinchona</taxon>
    </lineage>
</organism>
<evidence type="ECO:0000259" key="12">
    <source>
        <dbReference type="Pfam" id="PF12061"/>
    </source>
</evidence>
<evidence type="ECO:0000256" key="2">
    <source>
        <dbReference type="ARBA" id="ARBA00004496"/>
    </source>
</evidence>
<accession>A0ABD2Z394</accession>
<name>A0ABD2Z394_9GENT</name>
<dbReference type="EMBL" id="JBJUIK010000011">
    <property type="protein sequence ID" value="KAL3512872.1"/>
    <property type="molecule type" value="Genomic_DNA"/>
</dbReference>
<dbReference type="Pfam" id="PF12061">
    <property type="entry name" value="NB-LRR"/>
    <property type="match status" value="1"/>
</dbReference>
<evidence type="ECO:0000256" key="10">
    <source>
        <dbReference type="ARBA" id="ARBA00022840"/>
    </source>
</evidence>
<evidence type="ECO:0000256" key="8">
    <source>
        <dbReference type="ARBA" id="ARBA00022741"/>
    </source>
</evidence>